<feature type="coiled-coil region" evidence="1">
    <location>
        <begin position="272"/>
        <end position="310"/>
    </location>
</feature>
<name>A0A1C3TYT2_9BRAD</name>
<reference evidence="2 3" key="1">
    <citation type="submission" date="2016-08" db="EMBL/GenBank/DDBJ databases">
        <authorList>
            <person name="Seilhamer J.J."/>
        </authorList>
    </citation>
    <scope>NUCLEOTIDE SEQUENCE [LARGE SCALE GENOMIC DNA]</scope>
    <source>
        <strain evidence="2 3">CCBAU 10071</strain>
    </source>
</reference>
<organism evidence="2 3">
    <name type="scientific">Bradyrhizobium yuanmingense</name>
    <dbReference type="NCBI Taxonomy" id="108015"/>
    <lineage>
        <taxon>Bacteria</taxon>
        <taxon>Pseudomonadati</taxon>
        <taxon>Pseudomonadota</taxon>
        <taxon>Alphaproteobacteria</taxon>
        <taxon>Hyphomicrobiales</taxon>
        <taxon>Nitrobacteraceae</taxon>
        <taxon>Bradyrhizobium</taxon>
    </lineage>
</organism>
<proteinExistence type="predicted"/>
<dbReference type="EMBL" id="FMAE01000001">
    <property type="protein sequence ID" value="SCB08302.1"/>
    <property type="molecule type" value="Genomic_DNA"/>
</dbReference>
<evidence type="ECO:0000313" key="3">
    <source>
        <dbReference type="Proteomes" id="UP000183174"/>
    </source>
</evidence>
<sequence length="318" mass="36075">MSDENPCATHQDALLARATDLSKNLKDRIKSITGKYEQEFERLREEGPDPDNPIEGWIGIDIDVSWEVVTIKLDLPEVTMKLQDWSFDIPQTELVQREIIFHTPSVRMETRKVGQYPEFHGFTVRWKDILIDVPVPFMQEQKIIMGVPEFRMGRVGVKLHIPEFAMRTQEIKLNLPQFTVKNIRAEVRTVEERSQQLQAAMKAEVAAGRKEVANSAGTDISKAANTLFTCLRTNIQVKKDQTLAVLEPSIVMFRDTASKLRSINSTETSARAAEMEGQLSALLERKAQIAKDFEKQIDDLIEQEKKTVEAILGGLRAA</sequence>
<evidence type="ECO:0000313" key="2">
    <source>
        <dbReference type="EMBL" id="SCB08302.1"/>
    </source>
</evidence>
<dbReference type="AlphaFoldDB" id="A0A1C3TYT2"/>
<protein>
    <submittedName>
        <fullName evidence="2">Uncharacterized protein</fullName>
    </submittedName>
</protein>
<dbReference type="Proteomes" id="UP000183174">
    <property type="component" value="Unassembled WGS sequence"/>
</dbReference>
<evidence type="ECO:0000256" key="1">
    <source>
        <dbReference type="SAM" id="Coils"/>
    </source>
</evidence>
<gene>
    <name evidence="2" type="ORF">GA0061099_1001230</name>
</gene>
<keyword evidence="1" id="KW-0175">Coiled coil</keyword>
<dbReference type="RefSeq" id="WP_141697544.1">
    <property type="nucleotide sequence ID" value="NZ_FMAE01000001.1"/>
</dbReference>
<accession>A0A1C3TYT2</accession>